<feature type="domain" description="ChsH2 C-terminal OB-fold" evidence="1">
    <location>
        <begin position="48"/>
        <end position="110"/>
    </location>
</feature>
<organism evidence="2 3">
    <name type="scientific">Rhodococcus daqingensis</name>
    <dbReference type="NCBI Taxonomy" id="2479363"/>
    <lineage>
        <taxon>Bacteria</taxon>
        <taxon>Bacillati</taxon>
        <taxon>Actinomycetota</taxon>
        <taxon>Actinomycetes</taxon>
        <taxon>Mycobacteriales</taxon>
        <taxon>Nocardiaceae</taxon>
        <taxon>Rhodococcus</taxon>
    </lineage>
</organism>
<dbReference type="RefSeq" id="WP_378405954.1">
    <property type="nucleotide sequence ID" value="NZ_JBHTCS010000017.1"/>
</dbReference>
<gene>
    <name evidence="2" type="ORF">ACFQS9_14960</name>
</gene>
<dbReference type="PANTHER" id="PTHR34075:SF5">
    <property type="entry name" value="BLR3430 PROTEIN"/>
    <property type="match status" value="1"/>
</dbReference>
<dbReference type="SUPFAM" id="SSF50249">
    <property type="entry name" value="Nucleic acid-binding proteins"/>
    <property type="match status" value="1"/>
</dbReference>
<sequence>MRSAGGTHLWADLTGGALMIRRCECCALVLTPSATTCSSCGSDQLTRVPSTGEGSIVTWKVTDRLRAGVDDETLPGMLAVVALDDGPWICTWIEGEVVVHPGRPVRVRFHHLGSDERYPVFHGCQHAAPARVA</sequence>
<reference evidence="3" key="1">
    <citation type="journal article" date="2019" name="Int. J. Syst. Evol. Microbiol.">
        <title>The Global Catalogue of Microorganisms (GCM) 10K type strain sequencing project: providing services to taxonomists for standard genome sequencing and annotation.</title>
        <authorList>
            <consortium name="The Broad Institute Genomics Platform"/>
            <consortium name="The Broad Institute Genome Sequencing Center for Infectious Disease"/>
            <person name="Wu L."/>
            <person name="Ma J."/>
        </authorList>
    </citation>
    <scope>NUCLEOTIDE SEQUENCE [LARGE SCALE GENOMIC DNA]</scope>
    <source>
        <strain evidence="3">ICMP 19430</strain>
    </source>
</reference>
<dbReference type="InterPro" id="IPR052513">
    <property type="entry name" value="Thioester_dehydratase-like"/>
</dbReference>
<accession>A0ABW2RZR5</accession>
<proteinExistence type="predicted"/>
<dbReference type="Pfam" id="PF01796">
    <property type="entry name" value="OB_ChsH2_C"/>
    <property type="match status" value="1"/>
</dbReference>
<dbReference type="InterPro" id="IPR002878">
    <property type="entry name" value="ChsH2_C"/>
</dbReference>
<dbReference type="EMBL" id="JBHTCS010000017">
    <property type="protein sequence ID" value="MFC7449192.1"/>
    <property type="molecule type" value="Genomic_DNA"/>
</dbReference>
<protein>
    <submittedName>
        <fullName evidence="2">Zn-ribbon domain-containing OB-fold protein</fullName>
    </submittedName>
</protein>
<evidence type="ECO:0000313" key="3">
    <source>
        <dbReference type="Proteomes" id="UP001596484"/>
    </source>
</evidence>
<evidence type="ECO:0000313" key="2">
    <source>
        <dbReference type="EMBL" id="MFC7449192.1"/>
    </source>
</evidence>
<name>A0ABW2RZR5_9NOCA</name>
<evidence type="ECO:0000259" key="1">
    <source>
        <dbReference type="Pfam" id="PF01796"/>
    </source>
</evidence>
<keyword evidence="3" id="KW-1185">Reference proteome</keyword>
<comment type="caution">
    <text evidence="2">The sequence shown here is derived from an EMBL/GenBank/DDBJ whole genome shotgun (WGS) entry which is preliminary data.</text>
</comment>
<dbReference type="PANTHER" id="PTHR34075">
    <property type="entry name" value="BLR3430 PROTEIN"/>
    <property type="match status" value="1"/>
</dbReference>
<dbReference type="InterPro" id="IPR012340">
    <property type="entry name" value="NA-bd_OB-fold"/>
</dbReference>
<dbReference type="Proteomes" id="UP001596484">
    <property type="component" value="Unassembled WGS sequence"/>
</dbReference>